<dbReference type="GeneID" id="91423749"/>
<keyword evidence="2" id="KW-1185">Reference proteome</keyword>
<dbReference type="EMBL" id="LMWS01000005">
    <property type="protein sequence ID" value="KUN41022.1"/>
    <property type="molecule type" value="Genomic_DNA"/>
</dbReference>
<protein>
    <submittedName>
        <fullName evidence="1">Uncharacterized protein</fullName>
    </submittedName>
</protein>
<gene>
    <name evidence="1" type="ORF">AQJ30_03800</name>
</gene>
<accession>A0A124HSA2</accession>
<dbReference type="Proteomes" id="UP000053271">
    <property type="component" value="Unassembled WGS sequence"/>
</dbReference>
<dbReference type="RefSeq" id="WP_067228457.1">
    <property type="nucleotide sequence ID" value="NZ_KQ948549.1"/>
</dbReference>
<dbReference type="AlphaFoldDB" id="A0A124HSA2"/>
<evidence type="ECO:0000313" key="1">
    <source>
        <dbReference type="EMBL" id="KUN41022.1"/>
    </source>
</evidence>
<comment type="caution">
    <text evidence="1">The sequence shown here is derived from an EMBL/GenBank/DDBJ whole genome shotgun (WGS) entry which is preliminary data.</text>
</comment>
<proteinExistence type="predicted"/>
<dbReference type="STRING" id="68231.AQJ30_03800"/>
<organism evidence="1 2">
    <name type="scientific">Streptomyces longwoodensis</name>
    <dbReference type="NCBI Taxonomy" id="68231"/>
    <lineage>
        <taxon>Bacteria</taxon>
        <taxon>Bacillati</taxon>
        <taxon>Actinomycetota</taxon>
        <taxon>Actinomycetes</taxon>
        <taxon>Kitasatosporales</taxon>
        <taxon>Streptomycetaceae</taxon>
        <taxon>Streptomyces</taxon>
    </lineage>
</organism>
<evidence type="ECO:0000313" key="2">
    <source>
        <dbReference type="Proteomes" id="UP000053271"/>
    </source>
</evidence>
<name>A0A124HSA2_9ACTN</name>
<sequence length="88" mass="9443">MSDQHAAAAVTAAAAVALILVARAAIVHQGRRHAGARAHLRRRSVRSVRSAVPATVPDGAAAHSAVQEAERYVHHCWQQLRTRTDPPE</sequence>
<reference evidence="1 2" key="1">
    <citation type="submission" date="2015-10" db="EMBL/GenBank/DDBJ databases">
        <title>Draft genome sequence of Streptomyces longwoodensis DSM 41677, type strain for the species Streptomyces longwoodensis.</title>
        <authorList>
            <person name="Ruckert C."/>
            <person name="Winkler A."/>
            <person name="Kalinowski J."/>
            <person name="Kampfer P."/>
            <person name="Glaeser S."/>
        </authorList>
    </citation>
    <scope>NUCLEOTIDE SEQUENCE [LARGE SCALE GENOMIC DNA]</scope>
    <source>
        <strain evidence="1 2">DSM 41677</strain>
    </source>
</reference>